<evidence type="ECO:0000259" key="7">
    <source>
        <dbReference type="Pfam" id="PF00135"/>
    </source>
</evidence>
<organism evidence="8 9">
    <name type="scientific">Ignelater luminosus</name>
    <name type="common">Cucubano</name>
    <name type="synonym">Pyrophorus luminosus</name>
    <dbReference type="NCBI Taxonomy" id="2038154"/>
    <lineage>
        <taxon>Eukaryota</taxon>
        <taxon>Metazoa</taxon>
        <taxon>Ecdysozoa</taxon>
        <taxon>Arthropoda</taxon>
        <taxon>Hexapoda</taxon>
        <taxon>Insecta</taxon>
        <taxon>Pterygota</taxon>
        <taxon>Neoptera</taxon>
        <taxon>Endopterygota</taxon>
        <taxon>Coleoptera</taxon>
        <taxon>Polyphaga</taxon>
        <taxon>Elateriformia</taxon>
        <taxon>Elateroidea</taxon>
        <taxon>Elateridae</taxon>
        <taxon>Agrypninae</taxon>
        <taxon>Pyrophorini</taxon>
        <taxon>Ignelater</taxon>
    </lineage>
</organism>
<dbReference type="InterPro" id="IPR019826">
    <property type="entry name" value="Carboxylesterase_B_AS"/>
</dbReference>
<dbReference type="SUPFAM" id="SSF53474">
    <property type="entry name" value="alpha/beta-Hydrolases"/>
    <property type="match status" value="1"/>
</dbReference>
<evidence type="ECO:0000256" key="5">
    <source>
        <dbReference type="ARBA" id="ARBA00023180"/>
    </source>
</evidence>
<dbReference type="Gene3D" id="3.40.50.1820">
    <property type="entry name" value="alpha/beta hydrolase"/>
    <property type="match status" value="1"/>
</dbReference>
<keyword evidence="5" id="KW-0325">Glycoprotein</keyword>
<reference evidence="8" key="1">
    <citation type="submission" date="2019-08" db="EMBL/GenBank/DDBJ databases">
        <title>The genome of the North American firefly Photinus pyralis.</title>
        <authorList>
            <consortium name="Photinus pyralis genome working group"/>
            <person name="Fallon T.R."/>
            <person name="Sander Lower S.E."/>
            <person name="Weng J.-K."/>
        </authorList>
    </citation>
    <scope>NUCLEOTIDE SEQUENCE</scope>
    <source>
        <strain evidence="8">TRF0915ILg1</strain>
        <tissue evidence="8">Whole body</tissue>
    </source>
</reference>
<evidence type="ECO:0000256" key="4">
    <source>
        <dbReference type="ARBA" id="ARBA00023157"/>
    </source>
</evidence>
<dbReference type="OrthoDB" id="19653at2759"/>
<name>A0A8K0DEJ5_IGNLU</name>
<sequence length="575" mass="65843">MLTGILMNSKYFVLPNKSTKMNNLLSMLVTVFITLSTVDGLNLVRTTTSGLIRGYVAHSEANTSVEFYAFKKVPYASPPLGKLRFQEPLSPEKWSGIKDTTSPSSKCVQIEDDFNGKAVIGSEDCLYLEIFEPITTRQTEHQYGPLPVMVWFHGGTFIFGSSNMTSPDYFMEKPVVIILVQYRLNVFGFLSIQDKYAEGNAGLKDQLFALKWVKHNIRNFGGDPNRVTIFGESAGGAAVLYHMLSPRSRGYFHKAISQSGSALVTSAYRRNSKEECLRLARGLGINTNDPQEIIERLQAVDYQTLQVAAFNKSIVGWYTPYYDQPFAPTIEKESRTAFLTKSMYVLLQEGQYTKVPYLSGFNTEEGSFAYDYIVNGRVDITVYQRHPEFLIPISMNIEYGSNCSREAIRQIKNFYFKDGNLTDKYNWIPFMSQQLFVRGIIKTMEFLYEKLNMFVYRFSYIGSRTRGYIGGVGHFGEMQYLWVLREANDSTVETESDMLIRKRMVTMWTNFATTGNPTPRQDPLLQNVIWPKVDPRKPYLSIDKNITVLHHPNKDDSEFWDNLFDLCGNPPYFTY</sequence>
<keyword evidence="2" id="KW-0719">Serine esterase</keyword>
<dbReference type="EC" id="3.1.1.-" evidence="6"/>
<evidence type="ECO:0000313" key="9">
    <source>
        <dbReference type="Proteomes" id="UP000801492"/>
    </source>
</evidence>
<accession>A0A8K0DEJ5</accession>
<gene>
    <name evidence="8" type="ORF">ILUMI_03439</name>
</gene>
<dbReference type="InterPro" id="IPR002018">
    <property type="entry name" value="CarbesteraseB"/>
</dbReference>
<comment type="caution">
    <text evidence="8">The sequence shown here is derived from an EMBL/GenBank/DDBJ whole genome shotgun (WGS) entry which is preliminary data.</text>
</comment>
<dbReference type="AlphaFoldDB" id="A0A8K0DEJ5"/>
<dbReference type="Pfam" id="PF00135">
    <property type="entry name" value="COesterase"/>
    <property type="match status" value="1"/>
</dbReference>
<evidence type="ECO:0000256" key="6">
    <source>
        <dbReference type="RuleBase" id="RU361235"/>
    </source>
</evidence>
<keyword evidence="9" id="KW-1185">Reference proteome</keyword>
<dbReference type="InterPro" id="IPR029058">
    <property type="entry name" value="AB_hydrolase_fold"/>
</dbReference>
<dbReference type="PANTHER" id="PTHR11559">
    <property type="entry name" value="CARBOXYLESTERASE"/>
    <property type="match status" value="1"/>
</dbReference>
<dbReference type="EMBL" id="VTPC01001196">
    <property type="protein sequence ID" value="KAF2902749.1"/>
    <property type="molecule type" value="Genomic_DNA"/>
</dbReference>
<dbReference type="PROSITE" id="PS00122">
    <property type="entry name" value="CARBOXYLESTERASE_B_1"/>
    <property type="match status" value="1"/>
</dbReference>
<evidence type="ECO:0000313" key="8">
    <source>
        <dbReference type="EMBL" id="KAF2902749.1"/>
    </source>
</evidence>
<comment type="similarity">
    <text evidence="1 6">Belongs to the type-B carboxylesterase/lipase family.</text>
</comment>
<keyword evidence="4" id="KW-1015">Disulfide bond</keyword>
<evidence type="ECO:0000256" key="1">
    <source>
        <dbReference type="ARBA" id="ARBA00005964"/>
    </source>
</evidence>
<dbReference type="InterPro" id="IPR050309">
    <property type="entry name" value="Type-B_Carboxylest/Lipase"/>
</dbReference>
<keyword evidence="3 6" id="KW-0378">Hydrolase</keyword>
<evidence type="ECO:0000256" key="2">
    <source>
        <dbReference type="ARBA" id="ARBA00022487"/>
    </source>
</evidence>
<evidence type="ECO:0000256" key="3">
    <source>
        <dbReference type="ARBA" id="ARBA00022801"/>
    </source>
</evidence>
<protein>
    <recommendedName>
        <fullName evidence="6">Carboxylic ester hydrolase</fullName>
        <ecNumber evidence="6">3.1.1.-</ecNumber>
    </recommendedName>
</protein>
<dbReference type="GO" id="GO:0052689">
    <property type="term" value="F:carboxylic ester hydrolase activity"/>
    <property type="evidence" value="ECO:0007669"/>
    <property type="project" value="UniProtKB-KW"/>
</dbReference>
<dbReference type="Proteomes" id="UP000801492">
    <property type="component" value="Unassembled WGS sequence"/>
</dbReference>
<proteinExistence type="inferred from homology"/>
<feature type="domain" description="Carboxylesterase type B" evidence="7">
    <location>
        <begin position="44"/>
        <end position="560"/>
    </location>
</feature>